<proteinExistence type="predicted"/>
<sequence length="149" mass="15073">MTAADLIRGWSENLTAGYFMTGVVTATQSGTADAGSGSVAAYSAITLTKNGDGSIGSSPASVLFSDRQASIAGRPIQPFDAAHGDSSAFTLSLDGLLHIHSVTWNGNDVIVLQDMGNGVMAGLGASIGNTGHRALWVVAVDPTIARIPG</sequence>
<dbReference type="RefSeq" id="WP_133849228.1">
    <property type="nucleotide sequence ID" value="NZ_SNXZ01000002.1"/>
</dbReference>
<protein>
    <submittedName>
        <fullName evidence="1">Uncharacterized protein</fullName>
    </submittedName>
</protein>
<comment type="caution">
    <text evidence="1">The sequence shown here is derived from an EMBL/GenBank/DDBJ whole genome shotgun (WGS) entry which is preliminary data.</text>
</comment>
<dbReference type="EMBL" id="SNXZ01000002">
    <property type="protein sequence ID" value="TDQ00524.1"/>
    <property type="molecule type" value="Genomic_DNA"/>
</dbReference>
<accession>A0A4R6SFX2</accession>
<name>A0A4R6SFX2_LABRH</name>
<evidence type="ECO:0000313" key="1">
    <source>
        <dbReference type="EMBL" id="TDQ00524.1"/>
    </source>
</evidence>
<dbReference type="AlphaFoldDB" id="A0A4R6SFX2"/>
<evidence type="ECO:0000313" key="2">
    <source>
        <dbReference type="Proteomes" id="UP000295444"/>
    </source>
</evidence>
<keyword evidence="2" id="KW-1185">Reference proteome</keyword>
<organism evidence="1 2">
    <name type="scientific">Labedaea rhizosphaerae</name>
    <dbReference type="NCBI Taxonomy" id="598644"/>
    <lineage>
        <taxon>Bacteria</taxon>
        <taxon>Bacillati</taxon>
        <taxon>Actinomycetota</taxon>
        <taxon>Actinomycetes</taxon>
        <taxon>Pseudonocardiales</taxon>
        <taxon>Pseudonocardiaceae</taxon>
        <taxon>Labedaea</taxon>
    </lineage>
</organism>
<reference evidence="1 2" key="1">
    <citation type="submission" date="2019-03" db="EMBL/GenBank/DDBJ databases">
        <title>Genomic Encyclopedia of Type Strains, Phase IV (KMG-IV): sequencing the most valuable type-strain genomes for metagenomic binning, comparative biology and taxonomic classification.</title>
        <authorList>
            <person name="Goeker M."/>
        </authorList>
    </citation>
    <scope>NUCLEOTIDE SEQUENCE [LARGE SCALE GENOMIC DNA]</scope>
    <source>
        <strain evidence="1 2">DSM 45361</strain>
    </source>
</reference>
<dbReference type="Proteomes" id="UP000295444">
    <property type="component" value="Unassembled WGS sequence"/>
</dbReference>
<gene>
    <name evidence="1" type="ORF">EV186_102385</name>
</gene>